<evidence type="ECO:0000313" key="2">
    <source>
        <dbReference type="EMBL" id="GFQ78505.1"/>
    </source>
</evidence>
<evidence type="ECO:0000256" key="1">
    <source>
        <dbReference type="SAM" id="MobiDB-lite"/>
    </source>
</evidence>
<protein>
    <submittedName>
        <fullName evidence="2">Uncharacterized protein</fullName>
    </submittedName>
</protein>
<dbReference type="EMBL" id="BMAO01002131">
    <property type="protein sequence ID" value="GFQ78505.1"/>
    <property type="molecule type" value="Genomic_DNA"/>
</dbReference>
<dbReference type="OrthoDB" id="7482000at2759"/>
<reference evidence="2" key="1">
    <citation type="submission" date="2020-07" db="EMBL/GenBank/DDBJ databases">
        <title>Multicomponent nature underlies the extraordinary mechanical properties of spider dragline silk.</title>
        <authorList>
            <person name="Kono N."/>
            <person name="Nakamura H."/>
            <person name="Mori M."/>
            <person name="Yoshida Y."/>
            <person name="Ohtoshi R."/>
            <person name="Malay A.D."/>
            <person name="Moran D.A.P."/>
            <person name="Tomita M."/>
            <person name="Numata K."/>
            <person name="Arakawa K."/>
        </authorList>
    </citation>
    <scope>NUCLEOTIDE SEQUENCE</scope>
</reference>
<evidence type="ECO:0000313" key="3">
    <source>
        <dbReference type="Proteomes" id="UP000887116"/>
    </source>
</evidence>
<name>A0A8X6FEM7_TRICU</name>
<proteinExistence type="predicted"/>
<accession>A0A8X6FEM7</accession>
<comment type="caution">
    <text evidence="2">The sequence shown here is derived from an EMBL/GenBank/DDBJ whole genome shotgun (WGS) entry which is preliminary data.</text>
</comment>
<gene>
    <name evidence="2" type="ORF">TNCT_327871</name>
</gene>
<keyword evidence="3" id="KW-1185">Reference proteome</keyword>
<feature type="compositionally biased region" description="Polar residues" evidence="1">
    <location>
        <begin position="54"/>
        <end position="78"/>
    </location>
</feature>
<organism evidence="2 3">
    <name type="scientific">Trichonephila clavata</name>
    <name type="common">Joro spider</name>
    <name type="synonym">Nephila clavata</name>
    <dbReference type="NCBI Taxonomy" id="2740835"/>
    <lineage>
        <taxon>Eukaryota</taxon>
        <taxon>Metazoa</taxon>
        <taxon>Ecdysozoa</taxon>
        <taxon>Arthropoda</taxon>
        <taxon>Chelicerata</taxon>
        <taxon>Arachnida</taxon>
        <taxon>Araneae</taxon>
        <taxon>Araneomorphae</taxon>
        <taxon>Entelegynae</taxon>
        <taxon>Araneoidea</taxon>
        <taxon>Nephilidae</taxon>
        <taxon>Trichonephila</taxon>
    </lineage>
</organism>
<dbReference type="Proteomes" id="UP000887116">
    <property type="component" value="Unassembled WGS sequence"/>
</dbReference>
<feature type="region of interest" description="Disordered" evidence="1">
    <location>
        <begin position="39"/>
        <end position="78"/>
    </location>
</feature>
<sequence>MQTLSVEKGLVIQNRREVVKKVEADEDLKILARIRSKERMQATRNRRKKEHVKQSGTRSNSTRESCGQSKTEFTSQSV</sequence>
<dbReference type="AlphaFoldDB" id="A0A8X6FEM7"/>